<gene>
    <name evidence="3" type="ORF">K444DRAFT_644386</name>
</gene>
<dbReference type="GeneID" id="36593033"/>
<dbReference type="GO" id="GO:0008242">
    <property type="term" value="F:omega peptidase activity"/>
    <property type="evidence" value="ECO:0007669"/>
    <property type="project" value="TreeGrafter"/>
</dbReference>
<keyword evidence="4" id="KW-1185">Reference proteome</keyword>
<dbReference type="GO" id="GO:0006751">
    <property type="term" value="P:glutathione catabolic process"/>
    <property type="evidence" value="ECO:0007669"/>
    <property type="project" value="TreeGrafter"/>
</dbReference>
<dbReference type="InterPro" id="IPR052373">
    <property type="entry name" value="Gamma-glu_amide_hydrolase"/>
</dbReference>
<keyword evidence="3" id="KW-0378">Hydrolase</keyword>
<evidence type="ECO:0000313" key="3">
    <source>
        <dbReference type="EMBL" id="PMD57488.1"/>
    </source>
</evidence>
<dbReference type="OrthoDB" id="444432at2759"/>
<protein>
    <submittedName>
        <fullName evidence="3">N-terminal nucleophile aminohydrolase</fullName>
    </submittedName>
</protein>
<accession>A0A2J6T384</accession>
<name>A0A2J6T384_9HELO</name>
<feature type="domain" description="Glutamine amidotransferase type-2" evidence="2">
    <location>
        <begin position="2"/>
        <end position="375"/>
    </location>
</feature>
<evidence type="ECO:0000256" key="1">
    <source>
        <dbReference type="SAM" id="MobiDB-lite"/>
    </source>
</evidence>
<dbReference type="EMBL" id="KZ613846">
    <property type="protein sequence ID" value="PMD57488.1"/>
    <property type="molecule type" value="Genomic_DNA"/>
</dbReference>
<dbReference type="Proteomes" id="UP000235371">
    <property type="component" value="Unassembled WGS sequence"/>
</dbReference>
<organism evidence="3 4">
    <name type="scientific">Hyaloscypha bicolor E</name>
    <dbReference type="NCBI Taxonomy" id="1095630"/>
    <lineage>
        <taxon>Eukaryota</taxon>
        <taxon>Fungi</taxon>
        <taxon>Dikarya</taxon>
        <taxon>Ascomycota</taxon>
        <taxon>Pezizomycotina</taxon>
        <taxon>Leotiomycetes</taxon>
        <taxon>Helotiales</taxon>
        <taxon>Hyaloscyphaceae</taxon>
        <taxon>Hyaloscypha</taxon>
        <taxon>Hyaloscypha bicolor</taxon>
    </lineage>
</organism>
<proteinExistence type="predicted"/>
<dbReference type="InParanoid" id="A0A2J6T384"/>
<evidence type="ECO:0000259" key="2">
    <source>
        <dbReference type="PROSITE" id="PS51278"/>
    </source>
</evidence>
<dbReference type="SUPFAM" id="SSF56235">
    <property type="entry name" value="N-terminal nucleophile aminohydrolases (Ntn hydrolases)"/>
    <property type="match status" value="1"/>
</dbReference>
<dbReference type="AlphaFoldDB" id="A0A2J6T384"/>
<dbReference type="GO" id="GO:0005737">
    <property type="term" value="C:cytoplasm"/>
    <property type="evidence" value="ECO:0007669"/>
    <property type="project" value="TreeGrafter"/>
</dbReference>
<dbReference type="RefSeq" id="XP_024734392.1">
    <property type="nucleotide sequence ID" value="XM_024884956.1"/>
</dbReference>
<dbReference type="STRING" id="1095630.A0A2J6T384"/>
<dbReference type="CDD" id="cd01908">
    <property type="entry name" value="YafJ"/>
    <property type="match status" value="1"/>
</dbReference>
<feature type="compositionally biased region" description="Basic and acidic residues" evidence="1">
    <location>
        <begin position="316"/>
        <end position="337"/>
    </location>
</feature>
<sequence>MCRWFAYISATEPCLLEDALVTPVHALSKQVHEHYLPKLLSHDPSAHTQYTTEAEVTTRNRLFNVDGFGMAWYSPDLSTFSPSSSTKPTLHPALYKSIQPPLHDSNFRSLCANTSSPVLLAHIRAATATAITPTNNHPFTFGIHTIMHNGYISSFALIKRALCAAMSQETYAHIQGGTDTEHFAALLMTNLCPPSTSHNPNPYSGEESEASFPAAWEHYHSVEEMHAALVQTISTIIEIQKSELGAKAEPNDLNICVTDGRSLVACRYRNHATEQPPSLYYSTAAGVTLNRQFPDHPDGAKGPHGKGNGKAVSGKKAAEGAEGHNPHARRDAGDHGKHAIVASEPTTYKEKEWTLIEKNRVVLVGPDGTVTVEEIGV</sequence>
<dbReference type="GO" id="GO:0061672">
    <property type="term" value="C:glutathione hydrolase complex"/>
    <property type="evidence" value="ECO:0007669"/>
    <property type="project" value="TreeGrafter"/>
</dbReference>
<evidence type="ECO:0000313" key="4">
    <source>
        <dbReference type="Proteomes" id="UP000235371"/>
    </source>
</evidence>
<feature type="region of interest" description="Disordered" evidence="1">
    <location>
        <begin position="293"/>
        <end position="343"/>
    </location>
</feature>
<dbReference type="PROSITE" id="PS51278">
    <property type="entry name" value="GATASE_TYPE_2"/>
    <property type="match status" value="1"/>
</dbReference>
<reference evidence="3 4" key="1">
    <citation type="submission" date="2016-04" db="EMBL/GenBank/DDBJ databases">
        <title>A degradative enzymes factory behind the ericoid mycorrhizal symbiosis.</title>
        <authorList>
            <consortium name="DOE Joint Genome Institute"/>
            <person name="Martino E."/>
            <person name="Morin E."/>
            <person name="Grelet G."/>
            <person name="Kuo A."/>
            <person name="Kohler A."/>
            <person name="Daghino S."/>
            <person name="Barry K."/>
            <person name="Choi C."/>
            <person name="Cichocki N."/>
            <person name="Clum A."/>
            <person name="Copeland A."/>
            <person name="Hainaut M."/>
            <person name="Haridas S."/>
            <person name="Labutti K."/>
            <person name="Lindquist E."/>
            <person name="Lipzen A."/>
            <person name="Khouja H.-R."/>
            <person name="Murat C."/>
            <person name="Ohm R."/>
            <person name="Olson A."/>
            <person name="Spatafora J."/>
            <person name="Veneault-Fourrey C."/>
            <person name="Henrissat B."/>
            <person name="Grigoriev I."/>
            <person name="Martin F."/>
            <person name="Perotto S."/>
        </authorList>
    </citation>
    <scope>NUCLEOTIDE SEQUENCE [LARGE SCALE GENOMIC DNA]</scope>
    <source>
        <strain evidence="3 4">E</strain>
    </source>
</reference>
<dbReference type="PANTHER" id="PTHR43187">
    <property type="entry name" value="GLUTAMINE AMIDOTRANSFERASE DUG3-RELATED"/>
    <property type="match status" value="1"/>
</dbReference>
<dbReference type="InterPro" id="IPR029055">
    <property type="entry name" value="Ntn_hydrolases_N"/>
</dbReference>
<dbReference type="InterPro" id="IPR017932">
    <property type="entry name" value="GATase_2_dom"/>
</dbReference>
<dbReference type="Gene3D" id="3.60.20.10">
    <property type="entry name" value="Glutamine Phosphoribosylpyrophosphate, subunit 1, domain 1"/>
    <property type="match status" value="1"/>
</dbReference>
<dbReference type="PANTHER" id="PTHR43187:SF1">
    <property type="entry name" value="GLUTAMINE AMIDOTRANSFERASE DUG3-RELATED"/>
    <property type="match status" value="1"/>
</dbReference>